<evidence type="ECO:0000313" key="2">
    <source>
        <dbReference type="EMBL" id="RZS71961.1"/>
    </source>
</evidence>
<dbReference type="OrthoDB" id="674463at2"/>
<dbReference type="RefSeq" id="WP_130542427.1">
    <property type="nucleotide sequence ID" value="NZ_CP042431.1"/>
</dbReference>
<reference evidence="2 3" key="1">
    <citation type="submission" date="2019-02" db="EMBL/GenBank/DDBJ databases">
        <title>Genomic Encyclopedia of Type Strains, Phase IV (KMG-IV): sequencing the most valuable type-strain genomes for metagenomic binning, comparative biology and taxonomic classification.</title>
        <authorList>
            <person name="Goeker M."/>
        </authorList>
    </citation>
    <scope>NUCLEOTIDE SEQUENCE [LARGE SCALE GENOMIC DNA]</scope>
    <source>
        <strain evidence="2 3">DSM 18116</strain>
    </source>
</reference>
<dbReference type="EMBL" id="SGXA01000002">
    <property type="protein sequence ID" value="RZS71961.1"/>
    <property type="molecule type" value="Genomic_DNA"/>
</dbReference>
<organism evidence="2 3">
    <name type="scientific">Pseudobacter ginsenosidimutans</name>
    <dbReference type="NCBI Taxonomy" id="661488"/>
    <lineage>
        <taxon>Bacteria</taxon>
        <taxon>Pseudomonadati</taxon>
        <taxon>Bacteroidota</taxon>
        <taxon>Chitinophagia</taxon>
        <taxon>Chitinophagales</taxon>
        <taxon>Chitinophagaceae</taxon>
        <taxon>Pseudobacter</taxon>
    </lineage>
</organism>
<keyword evidence="3" id="KW-1185">Reference proteome</keyword>
<dbReference type="AlphaFoldDB" id="A0A4V2F106"/>
<keyword evidence="1" id="KW-0732">Signal</keyword>
<protein>
    <recommendedName>
        <fullName evidence="4">Ig-like domain-containing protein</fullName>
    </recommendedName>
</protein>
<dbReference type="Proteomes" id="UP000293874">
    <property type="component" value="Unassembled WGS sequence"/>
</dbReference>
<comment type="caution">
    <text evidence="2">The sequence shown here is derived from an EMBL/GenBank/DDBJ whole genome shotgun (WGS) entry which is preliminary data.</text>
</comment>
<evidence type="ECO:0000256" key="1">
    <source>
        <dbReference type="SAM" id="SignalP"/>
    </source>
</evidence>
<evidence type="ECO:0000313" key="3">
    <source>
        <dbReference type="Proteomes" id="UP000293874"/>
    </source>
</evidence>
<accession>A0A4V2F106</accession>
<proteinExistence type="predicted"/>
<feature type="signal peptide" evidence="1">
    <location>
        <begin position="1"/>
        <end position="18"/>
    </location>
</feature>
<evidence type="ECO:0008006" key="4">
    <source>
        <dbReference type="Google" id="ProtNLM"/>
    </source>
</evidence>
<feature type="chain" id="PRO_5020427159" description="Ig-like domain-containing protein" evidence="1">
    <location>
        <begin position="19"/>
        <end position="141"/>
    </location>
</feature>
<sequence length="141" mass="14527">MKKLLAAVLLAFVSLTFIQCSDKGGDDGPTPPDPCSETKLAVTTIPAINTTAPAQVDATFPVTINITAGFPAAGATINVVAKNDATNAQFFEANPASVTAGVNNVTITGTPAGITAVVQVTVTSKNCPTNKWTGTFRYIRK</sequence>
<name>A0A4V2F106_9BACT</name>
<gene>
    <name evidence="2" type="ORF">EV199_3874</name>
</gene>